<dbReference type="InterPro" id="IPR001267">
    <property type="entry name" value="Thymidine_kinase"/>
</dbReference>
<organism evidence="13 14">
    <name type="scientific">Candidatus Woesebacteria bacterium RIFOXYB1_FULL_38_16</name>
    <dbReference type="NCBI Taxonomy" id="1802538"/>
    <lineage>
        <taxon>Bacteria</taxon>
        <taxon>Candidatus Woeseibacteriota</taxon>
    </lineage>
</organism>
<evidence type="ECO:0000256" key="9">
    <source>
        <dbReference type="PIRSR" id="PIRSR035805-1"/>
    </source>
</evidence>
<dbReference type="SUPFAM" id="SSF52540">
    <property type="entry name" value="P-loop containing nucleoside triphosphate hydrolases"/>
    <property type="match status" value="1"/>
</dbReference>
<dbReference type="GO" id="GO:0071897">
    <property type="term" value="P:DNA biosynthetic process"/>
    <property type="evidence" value="ECO:0007669"/>
    <property type="project" value="UniProtKB-KW"/>
</dbReference>
<evidence type="ECO:0000256" key="5">
    <source>
        <dbReference type="ARBA" id="ARBA00022741"/>
    </source>
</evidence>
<dbReference type="STRING" id="1802538.A2382_05390"/>
<comment type="subcellular location">
    <subcellularLocation>
        <location evidence="8">Cytoplasm</location>
    </subcellularLocation>
</comment>
<dbReference type="HAMAP" id="MF_00124">
    <property type="entry name" value="Thymidine_kinase"/>
    <property type="match status" value="1"/>
</dbReference>
<keyword evidence="5 8" id="KW-0547">Nucleotide-binding</keyword>
<comment type="subunit">
    <text evidence="8">Homotetramer.</text>
</comment>
<keyword evidence="8" id="KW-0479">Metal-binding</keyword>
<keyword evidence="3 8" id="KW-0237">DNA synthesis</keyword>
<evidence type="ECO:0000256" key="1">
    <source>
        <dbReference type="ARBA" id="ARBA00007587"/>
    </source>
</evidence>
<protein>
    <recommendedName>
        <fullName evidence="2 8">Thymidine kinase</fullName>
        <ecNumber evidence="2 8">2.7.1.21</ecNumber>
    </recommendedName>
</protein>
<feature type="binding site" evidence="10">
    <location>
        <position position="163"/>
    </location>
    <ligand>
        <name>substrate</name>
    </ligand>
</feature>
<comment type="similarity">
    <text evidence="1 8 12">Belongs to the thymidine kinase family.</text>
</comment>
<dbReference type="InterPro" id="IPR020633">
    <property type="entry name" value="Thymidine_kinase_CS"/>
</dbReference>
<dbReference type="Gene3D" id="3.30.60.20">
    <property type="match status" value="1"/>
</dbReference>
<dbReference type="GO" id="GO:0046104">
    <property type="term" value="P:thymidine metabolic process"/>
    <property type="evidence" value="ECO:0007669"/>
    <property type="project" value="TreeGrafter"/>
</dbReference>
<gene>
    <name evidence="8" type="primary">tdk</name>
    <name evidence="13" type="ORF">A2382_05390</name>
</gene>
<dbReference type="Proteomes" id="UP000178999">
    <property type="component" value="Unassembled WGS sequence"/>
</dbReference>
<keyword evidence="6 8" id="KW-0418">Kinase</keyword>
<dbReference type="Pfam" id="PF00265">
    <property type="entry name" value="TK"/>
    <property type="match status" value="1"/>
</dbReference>
<keyword evidence="7 8" id="KW-0067">ATP-binding</keyword>
<feature type="binding site" evidence="8">
    <location>
        <position position="170"/>
    </location>
    <ligand>
        <name>Zn(2+)</name>
        <dbReference type="ChEBI" id="CHEBI:29105"/>
    </ligand>
</feature>
<dbReference type="EC" id="2.7.1.21" evidence="2 8"/>
<feature type="binding site" evidence="8">
    <location>
        <position position="167"/>
    </location>
    <ligand>
        <name>Zn(2+)</name>
        <dbReference type="ChEBI" id="CHEBI:29105"/>
    </ligand>
</feature>
<name>A0A1F8CSU0_9BACT</name>
<dbReference type="PANTHER" id="PTHR11441:SF0">
    <property type="entry name" value="THYMIDINE KINASE, CYTOSOLIC"/>
    <property type="match status" value="1"/>
</dbReference>
<comment type="caution">
    <text evidence="13">The sequence shown here is derived from an EMBL/GenBank/DDBJ whole genome shotgun (WGS) entry which is preliminary data.</text>
</comment>
<feature type="binding site" evidence="8">
    <location>
        <position position="132"/>
    </location>
    <ligand>
        <name>Zn(2+)</name>
        <dbReference type="ChEBI" id="CHEBI:29105"/>
    </ligand>
</feature>
<evidence type="ECO:0000256" key="12">
    <source>
        <dbReference type="RuleBase" id="RU004165"/>
    </source>
</evidence>
<evidence type="ECO:0000313" key="13">
    <source>
        <dbReference type="EMBL" id="OGM78818.1"/>
    </source>
</evidence>
<evidence type="ECO:0000313" key="14">
    <source>
        <dbReference type="Proteomes" id="UP000178999"/>
    </source>
</evidence>
<reference evidence="13 14" key="1">
    <citation type="journal article" date="2016" name="Nat. Commun.">
        <title>Thousands of microbial genomes shed light on interconnected biogeochemical processes in an aquifer system.</title>
        <authorList>
            <person name="Anantharaman K."/>
            <person name="Brown C.T."/>
            <person name="Hug L.A."/>
            <person name="Sharon I."/>
            <person name="Castelle C.J."/>
            <person name="Probst A.J."/>
            <person name="Thomas B.C."/>
            <person name="Singh A."/>
            <person name="Wilkins M.J."/>
            <person name="Karaoz U."/>
            <person name="Brodie E.L."/>
            <person name="Williams K.H."/>
            <person name="Hubbard S.S."/>
            <person name="Banfield J.F."/>
        </authorList>
    </citation>
    <scope>NUCLEOTIDE SEQUENCE [LARGE SCALE GENOMIC DNA]</scope>
</reference>
<comment type="catalytic activity">
    <reaction evidence="8 11">
        <text>thymidine + ATP = dTMP + ADP + H(+)</text>
        <dbReference type="Rhea" id="RHEA:19129"/>
        <dbReference type="ChEBI" id="CHEBI:15378"/>
        <dbReference type="ChEBI" id="CHEBI:17748"/>
        <dbReference type="ChEBI" id="CHEBI:30616"/>
        <dbReference type="ChEBI" id="CHEBI:63528"/>
        <dbReference type="ChEBI" id="CHEBI:456216"/>
        <dbReference type="EC" id="2.7.1.21"/>
    </reaction>
</comment>
<evidence type="ECO:0000256" key="4">
    <source>
        <dbReference type="ARBA" id="ARBA00022679"/>
    </source>
</evidence>
<dbReference type="EMBL" id="MGHY01000028">
    <property type="protein sequence ID" value="OGM78818.1"/>
    <property type="molecule type" value="Genomic_DNA"/>
</dbReference>
<evidence type="ECO:0000256" key="2">
    <source>
        <dbReference type="ARBA" id="ARBA00012118"/>
    </source>
</evidence>
<feature type="active site" description="Proton acceptor" evidence="8 9">
    <location>
        <position position="73"/>
    </location>
</feature>
<dbReference type="GO" id="GO:0008270">
    <property type="term" value="F:zinc ion binding"/>
    <property type="evidence" value="ECO:0007669"/>
    <property type="project" value="UniProtKB-UniRule"/>
</dbReference>
<accession>A0A1F8CSU0</accession>
<comment type="caution">
    <text evidence="8">Lacks conserved residue(s) required for the propagation of feature annotation.</text>
</comment>
<evidence type="ECO:0000256" key="3">
    <source>
        <dbReference type="ARBA" id="ARBA00022634"/>
    </source>
</evidence>
<feature type="binding site" evidence="8">
    <location>
        <begin position="72"/>
        <end position="75"/>
    </location>
    <ligand>
        <name>ATP</name>
        <dbReference type="ChEBI" id="CHEBI:30616"/>
    </ligand>
</feature>
<dbReference type="GO" id="GO:0005524">
    <property type="term" value="F:ATP binding"/>
    <property type="evidence" value="ECO:0007669"/>
    <property type="project" value="UniProtKB-UniRule"/>
</dbReference>
<evidence type="ECO:0000256" key="11">
    <source>
        <dbReference type="RuleBase" id="RU000544"/>
    </source>
</evidence>
<keyword evidence="8" id="KW-0963">Cytoplasm</keyword>
<feature type="binding site" evidence="10">
    <location>
        <begin position="155"/>
        <end position="158"/>
    </location>
    <ligand>
        <name>substrate</name>
    </ligand>
</feature>
<keyword evidence="4 8" id="KW-0808">Transferase</keyword>
<dbReference type="AlphaFoldDB" id="A0A1F8CSU0"/>
<evidence type="ECO:0000256" key="10">
    <source>
        <dbReference type="PIRSR" id="PIRSR035805-2"/>
    </source>
</evidence>
<dbReference type="GO" id="GO:0004797">
    <property type="term" value="F:thymidine kinase activity"/>
    <property type="evidence" value="ECO:0007669"/>
    <property type="project" value="UniProtKB-UniRule"/>
</dbReference>
<dbReference type="PROSITE" id="PS00603">
    <property type="entry name" value="TK_CELLULAR_TYPE"/>
    <property type="match status" value="1"/>
</dbReference>
<dbReference type="InterPro" id="IPR027417">
    <property type="entry name" value="P-loop_NTPase"/>
</dbReference>
<evidence type="ECO:0000256" key="8">
    <source>
        <dbReference type="HAMAP-Rule" id="MF_00124"/>
    </source>
</evidence>
<evidence type="ECO:0000256" key="7">
    <source>
        <dbReference type="ARBA" id="ARBA00022840"/>
    </source>
</evidence>
<dbReference type="PIRSF" id="PIRSF035805">
    <property type="entry name" value="TK_cell"/>
    <property type="match status" value="1"/>
</dbReference>
<dbReference type="GO" id="GO:0005829">
    <property type="term" value="C:cytosol"/>
    <property type="evidence" value="ECO:0007669"/>
    <property type="project" value="TreeGrafter"/>
</dbReference>
<feature type="binding site" evidence="8">
    <location>
        <position position="129"/>
    </location>
    <ligand>
        <name>Zn(2+)</name>
        <dbReference type="ChEBI" id="CHEBI:29105"/>
    </ligand>
</feature>
<evidence type="ECO:0000256" key="6">
    <source>
        <dbReference type="ARBA" id="ARBA00022777"/>
    </source>
</evidence>
<dbReference type="SUPFAM" id="SSF57716">
    <property type="entry name" value="Glucocorticoid receptor-like (DNA-binding domain)"/>
    <property type="match status" value="1"/>
</dbReference>
<keyword evidence="8" id="KW-0862">Zinc</keyword>
<proteinExistence type="inferred from homology"/>
<dbReference type="NCBIfam" id="NF003296">
    <property type="entry name" value="PRK04296.1-1"/>
    <property type="match status" value="1"/>
</dbReference>
<dbReference type="Gene3D" id="3.40.50.300">
    <property type="entry name" value="P-loop containing nucleotide triphosphate hydrolases"/>
    <property type="match status" value="1"/>
</dbReference>
<sequence>MFSGKSSELIRLAERSRWARKKVLTFNHTTDIRYGQKLIASHNGEKLDAILIHSPREIKDYLDKSVDVVVIDEGQFFDDSLIDVAQELNEQGITVIVGGLDTDFRAEPFHPMPTLIVMADEDIALTAICVECGENANRTQRLVNGLPAKYTDPIILVGADELYEARCRACHEVPGKP</sequence>
<dbReference type="PANTHER" id="PTHR11441">
    <property type="entry name" value="THYMIDINE KINASE"/>
    <property type="match status" value="1"/>
</dbReference>